<accession>A0A7J7GF27</accession>
<reference evidence="2" key="1">
    <citation type="journal article" date="2020" name="Nat. Commun.">
        <title>Genome assembly of wild tea tree DASZ reveals pedigree and selection history of tea varieties.</title>
        <authorList>
            <person name="Zhang W."/>
            <person name="Zhang Y."/>
            <person name="Qiu H."/>
            <person name="Guo Y."/>
            <person name="Wan H."/>
            <person name="Zhang X."/>
            <person name="Scossa F."/>
            <person name="Alseekh S."/>
            <person name="Zhang Q."/>
            <person name="Wang P."/>
            <person name="Xu L."/>
            <person name="Schmidt M.H."/>
            <person name="Jia X."/>
            <person name="Li D."/>
            <person name="Zhu A."/>
            <person name="Guo F."/>
            <person name="Chen W."/>
            <person name="Ni D."/>
            <person name="Usadel B."/>
            <person name="Fernie A.R."/>
            <person name="Wen W."/>
        </authorList>
    </citation>
    <scope>NUCLEOTIDE SEQUENCE [LARGE SCALE GENOMIC DNA]</scope>
    <source>
        <strain evidence="2">cv. G240</strain>
    </source>
</reference>
<keyword evidence="2" id="KW-1185">Reference proteome</keyword>
<evidence type="ECO:0000313" key="2">
    <source>
        <dbReference type="Proteomes" id="UP000593564"/>
    </source>
</evidence>
<sequence length="52" mass="6329">MAPLQSSRSRIVYPLTSLSKLIEYLWFRYVFLTLSKRNKHIYNGALIKRIWR</sequence>
<organism evidence="1 2">
    <name type="scientific">Camellia sinensis</name>
    <name type="common">Tea plant</name>
    <name type="synonym">Thea sinensis</name>
    <dbReference type="NCBI Taxonomy" id="4442"/>
    <lineage>
        <taxon>Eukaryota</taxon>
        <taxon>Viridiplantae</taxon>
        <taxon>Streptophyta</taxon>
        <taxon>Embryophyta</taxon>
        <taxon>Tracheophyta</taxon>
        <taxon>Spermatophyta</taxon>
        <taxon>Magnoliopsida</taxon>
        <taxon>eudicotyledons</taxon>
        <taxon>Gunneridae</taxon>
        <taxon>Pentapetalae</taxon>
        <taxon>asterids</taxon>
        <taxon>Ericales</taxon>
        <taxon>Theaceae</taxon>
        <taxon>Camellia</taxon>
    </lineage>
</organism>
<dbReference type="Proteomes" id="UP000593564">
    <property type="component" value="Unassembled WGS sequence"/>
</dbReference>
<dbReference type="EMBL" id="JACBKZ010000011">
    <property type="protein sequence ID" value="KAF5939363.1"/>
    <property type="molecule type" value="Genomic_DNA"/>
</dbReference>
<name>A0A7J7GF27_CAMSI</name>
<gene>
    <name evidence="1" type="ORF">HYC85_023622</name>
</gene>
<evidence type="ECO:0000313" key="1">
    <source>
        <dbReference type="EMBL" id="KAF5939363.1"/>
    </source>
</evidence>
<dbReference type="AlphaFoldDB" id="A0A7J7GF27"/>
<protein>
    <submittedName>
        <fullName evidence="1">Uncharacterized protein</fullName>
    </submittedName>
</protein>
<reference evidence="1 2" key="2">
    <citation type="submission" date="2020-07" db="EMBL/GenBank/DDBJ databases">
        <title>Genome assembly of wild tea tree DASZ reveals pedigree and selection history of tea varieties.</title>
        <authorList>
            <person name="Zhang W."/>
        </authorList>
    </citation>
    <scope>NUCLEOTIDE SEQUENCE [LARGE SCALE GENOMIC DNA]</scope>
    <source>
        <strain evidence="2">cv. G240</strain>
        <tissue evidence="1">Leaf</tissue>
    </source>
</reference>
<proteinExistence type="predicted"/>
<comment type="caution">
    <text evidence="1">The sequence shown here is derived from an EMBL/GenBank/DDBJ whole genome shotgun (WGS) entry which is preliminary data.</text>
</comment>